<dbReference type="Gene3D" id="3.30.160.250">
    <property type="match status" value="1"/>
</dbReference>
<dbReference type="RefSeq" id="WP_330160637.1">
    <property type="nucleotide sequence ID" value="NZ_BAAAJA010000008.1"/>
</dbReference>
<gene>
    <name evidence="3" type="ORF">ABUK86_17975</name>
    <name evidence="2" type="ORF">Q8A49_24725</name>
</gene>
<dbReference type="InterPro" id="IPR035069">
    <property type="entry name" value="TTHA1013/TTHA0281-like"/>
</dbReference>
<evidence type="ECO:0000313" key="3">
    <source>
        <dbReference type="EMBL" id="MES0835671.1"/>
    </source>
</evidence>
<organism evidence="3 5">
    <name type="scientific">Nocardiopsis tropica</name>
    <dbReference type="NCBI Taxonomy" id="109330"/>
    <lineage>
        <taxon>Bacteria</taxon>
        <taxon>Bacillati</taxon>
        <taxon>Actinomycetota</taxon>
        <taxon>Actinomycetes</taxon>
        <taxon>Streptosporangiales</taxon>
        <taxon>Nocardiopsidaceae</taxon>
        <taxon>Nocardiopsis</taxon>
    </lineage>
</organism>
<keyword evidence="1" id="KW-0175">Coiled coil</keyword>
<accession>A0ABV1ZY73</accession>
<dbReference type="EMBL" id="JAUUCC010000080">
    <property type="protein sequence ID" value="MEE2053708.1"/>
    <property type="molecule type" value="Genomic_DNA"/>
</dbReference>
<reference evidence="3 5" key="2">
    <citation type="submission" date="2024-06" db="EMBL/GenBank/DDBJ databases">
        <authorList>
            <person name="Bataeva Y.V."/>
            <person name="Grigorian L.N."/>
            <person name="Solomentsev V.I."/>
        </authorList>
    </citation>
    <scope>NUCLEOTIDE SEQUENCE [LARGE SCALE GENOMIC DNA]</scope>
    <source>
        <strain evidence="3">SCPM-O-B-12605</strain>
        <strain evidence="5">SCPM-O-B-12605 (RCAM04882)</strain>
    </source>
</reference>
<feature type="coiled-coil region" evidence="1">
    <location>
        <begin position="64"/>
        <end position="91"/>
    </location>
</feature>
<dbReference type="Proteomes" id="UP001348641">
    <property type="component" value="Unassembled WGS sequence"/>
</dbReference>
<dbReference type="SUPFAM" id="SSF143100">
    <property type="entry name" value="TTHA1013/TTHA0281-like"/>
    <property type="match status" value="1"/>
</dbReference>
<evidence type="ECO:0000313" key="5">
    <source>
        <dbReference type="Proteomes" id="UP001432401"/>
    </source>
</evidence>
<protein>
    <submittedName>
        <fullName evidence="3">Type II toxin-antitoxin system HicB family antitoxin</fullName>
    </submittedName>
</protein>
<evidence type="ECO:0000256" key="1">
    <source>
        <dbReference type="SAM" id="Coils"/>
    </source>
</evidence>
<dbReference type="EMBL" id="JBEQNB010000009">
    <property type="protein sequence ID" value="MES0835671.1"/>
    <property type="molecule type" value="Genomic_DNA"/>
</dbReference>
<comment type="caution">
    <text evidence="3">The sequence shown here is derived from an EMBL/GenBank/DDBJ whole genome shotgun (WGS) entry which is preliminary data.</text>
</comment>
<sequence length="129" mass="13854">MSEHHYRARCEKDGRHWSVDVPELRLHTFGATLADAEDMARDAIAGVLDVPVDRVSVDLVVQGAEELQADLAAARSERAAAEEHMRTAQARAVEALLAKGASQRDTARLLGMSHQRVSQVAAGSSAVDA</sequence>
<keyword evidence="5" id="KW-1185">Reference proteome</keyword>
<dbReference type="Proteomes" id="UP001432401">
    <property type="component" value="Unassembled WGS sequence"/>
</dbReference>
<evidence type="ECO:0000313" key="4">
    <source>
        <dbReference type="Proteomes" id="UP001348641"/>
    </source>
</evidence>
<reference evidence="2 4" key="1">
    <citation type="submission" date="2023-07" db="EMBL/GenBank/DDBJ databases">
        <authorList>
            <person name="Girao M."/>
            <person name="Carvalho M.F."/>
        </authorList>
    </citation>
    <scope>NUCLEOTIDE SEQUENCE [LARGE SCALE GENOMIC DNA]</scope>
    <source>
        <strain evidence="2 4">66/93</strain>
    </source>
</reference>
<proteinExistence type="predicted"/>
<evidence type="ECO:0000313" key="2">
    <source>
        <dbReference type="EMBL" id="MEE2053708.1"/>
    </source>
</evidence>
<name>A0ABV1ZY73_9ACTN</name>